<comment type="caution">
    <text evidence="8">The sequence shown here is derived from an EMBL/GenBank/DDBJ whole genome shotgun (WGS) entry which is preliminary data.</text>
</comment>
<dbReference type="RefSeq" id="WP_125700355.1">
    <property type="nucleotide sequence ID" value="NZ_JBHTOM010000004.1"/>
</dbReference>
<keyword evidence="5" id="KW-0460">Magnesium</keyword>
<proteinExistence type="inferred from homology"/>
<comment type="similarity">
    <text evidence="2">Belongs to the ROK (NagC/XylR) family.</text>
</comment>
<keyword evidence="3" id="KW-0479">Metal-binding</keyword>
<evidence type="ECO:0000313" key="8">
    <source>
        <dbReference type="EMBL" id="MFD1548726.1"/>
    </source>
</evidence>
<sequence>MLVGSIEAGGTKFVCAVGDEEYNIVDSHHFPTTDPDTTLSKVIDYFQQFKISALGVASFGPLDLDKKSANFGSIMASPKLDWRNIPIYQILKDRLHIPIFLTTDVNGSAYGEYIIGRLRGQKLNSLVYYTIGTGVGAGIIYDGKFLGDLGHPEMGHVFVKRHPNDKGFEGICHYHHDCLEGLVSGPTFEVRLGKRGEDVSLNDPVWDVMAYYMAQALMQSTMTLRPSKFVLGGSVVNDTFLKKVRQQYKLLINDYISLPSLEDYIVRPLVENNGSATIGNFALAIKQSQQE</sequence>
<dbReference type="Pfam" id="PF00480">
    <property type="entry name" value="ROK"/>
    <property type="match status" value="1"/>
</dbReference>
<dbReference type="Proteomes" id="UP001597195">
    <property type="component" value="Unassembled WGS sequence"/>
</dbReference>
<comment type="cofactor">
    <cofactor evidence="1">
        <name>Mg(2+)</name>
        <dbReference type="ChEBI" id="CHEBI:18420"/>
    </cofactor>
</comment>
<dbReference type="PANTHER" id="PTHR42742">
    <property type="entry name" value="TRANSCRIPTIONAL REPRESSOR MPRA"/>
    <property type="match status" value="1"/>
</dbReference>
<dbReference type="PANTHER" id="PTHR42742:SF3">
    <property type="entry name" value="FRUCTOKINASE"/>
    <property type="match status" value="1"/>
</dbReference>
<dbReference type="InterPro" id="IPR043129">
    <property type="entry name" value="ATPase_NBD"/>
</dbReference>
<evidence type="ECO:0000256" key="4">
    <source>
        <dbReference type="ARBA" id="ARBA00022833"/>
    </source>
</evidence>
<dbReference type="EC" id="2.7.1.4" evidence="6"/>
<evidence type="ECO:0000256" key="7">
    <source>
        <dbReference type="ARBA" id="ARBA00048451"/>
    </source>
</evidence>
<evidence type="ECO:0000256" key="6">
    <source>
        <dbReference type="ARBA" id="ARBA00038887"/>
    </source>
</evidence>
<evidence type="ECO:0000256" key="5">
    <source>
        <dbReference type="ARBA" id="ARBA00022842"/>
    </source>
</evidence>
<comment type="catalytic activity">
    <reaction evidence="7">
        <text>D-fructose + ATP = D-fructose 6-phosphate + ADP + H(+)</text>
        <dbReference type="Rhea" id="RHEA:16125"/>
        <dbReference type="ChEBI" id="CHEBI:15378"/>
        <dbReference type="ChEBI" id="CHEBI:30616"/>
        <dbReference type="ChEBI" id="CHEBI:37721"/>
        <dbReference type="ChEBI" id="CHEBI:61527"/>
        <dbReference type="ChEBI" id="CHEBI:456216"/>
        <dbReference type="EC" id="2.7.1.4"/>
    </reaction>
</comment>
<dbReference type="InterPro" id="IPR000600">
    <property type="entry name" value="ROK"/>
</dbReference>
<evidence type="ECO:0000256" key="3">
    <source>
        <dbReference type="ARBA" id="ARBA00022723"/>
    </source>
</evidence>
<dbReference type="InterPro" id="IPR051804">
    <property type="entry name" value="Carb_Metab_Reg_Kinase/Isom"/>
</dbReference>
<gene>
    <name evidence="8" type="ORF">ACFQ5T_03395</name>
</gene>
<dbReference type="SUPFAM" id="SSF53067">
    <property type="entry name" value="Actin-like ATPase domain"/>
    <property type="match status" value="1"/>
</dbReference>
<evidence type="ECO:0000256" key="2">
    <source>
        <dbReference type="ARBA" id="ARBA00006479"/>
    </source>
</evidence>
<dbReference type="Gene3D" id="3.30.420.40">
    <property type="match status" value="2"/>
</dbReference>
<keyword evidence="4" id="KW-0862">Zinc</keyword>
<dbReference type="EMBL" id="JBHTOM010000004">
    <property type="protein sequence ID" value="MFD1548726.1"/>
    <property type="molecule type" value="Genomic_DNA"/>
</dbReference>
<evidence type="ECO:0000313" key="9">
    <source>
        <dbReference type="Proteomes" id="UP001597195"/>
    </source>
</evidence>
<organism evidence="8 9">
    <name type="scientific">Levilactobacillus fuyuanensis</name>
    <dbReference type="NCBI Taxonomy" id="2486022"/>
    <lineage>
        <taxon>Bacteria</taxon>
        <taxon>Bacillati</taxon>
        <taxon>Bacillota</taxon>
        <taxon>Bacilli</taxon>
        <taxon>Lactobacillales</taxon>
        <taxon>Lactobacillaceae</taxon>
        <taxon>Levilactobacillus</taxon>
    </lineage>
</organism>
<name>A0ABW4H1Y4_9LACO</name>
<accession>A0ABW4H1Y4</accession>
<protein>
    <recommendedName>
        <fullName evidence="6">fructokinase</fullName>
        <ecNumber evidence="6">2.7.1.4</ecNumber>
    </recommendedName>
</protein>
<evidence type="ECO:0000256" key="1">
    <source>
        <dbReference type="ARBA" id="ARBA00001946"/>
    </source>
</evidence>
<reference evidence="9" key="1">
    <citation type="journal article" date="2019" name="Int. J. Syst. Evol. Microbiol.">
        <title>The Global Catalogue of Microorganisms (GCM) 10K type strain sequencing project: providing services to taxonomists for standard genome sequencing and annotation.</title>
        <authorList>
            <consortium name="The Broad Institute Genomics Platform"/>
            <consortium name="The Broad Institute Genome Sequencing Center for Infectious Disease"/>
            <person name="Wu L."/>
            <person name="Ma J."/>
        </authorList>
    </citation>
    <scope>NUCLEOTIDE SEQUENCE [LARGE SCALE GENOMIC DNA]</scope>
    <source>
        <strain evidence="9">CCM 8906</strain>
    </source>
</reference>
<keyword evidence="9" id="KW-1185">Reference proteome</keyword>
<dbReference type="CDD" id="cd24067">
    <property type="entry name" value="ASKHA_NBD_ROK_BsFRK-like"/>
    <property type="match status" value="1"/>
</dbReference>